<dbReference type="InterPro" id="IPR050438">
    <property type="entry name" value="LMW_PTPase"/>
</dbReference>
<sequence>MFEQILVVCMGNICRSPVGEKLLQHHFPEKNITSAGLVTERSRLVDKPADDMMIKISSQHGLNLSAHRAKQLTHALCHKADLILVMEKAHIELVHQICPLSQGKVMLFGHGLTASKEIPDPYKKSQEMFEYAYQMLDSAAYQWKKML</sequence>
<evidence type="ECO:0000256" key="2">
    <source>
        <dbReference type="ARBA" id="ARBA00013064"/>
    </source>
</evidence>
<comment type="similarity">
    <text evidence="1">Belongs to the low molecular weight phosphotyrosine protein phosphatase family.</text>
</comment>
<keyword evidence="3" id="KW-0378">Hydrolase</keyword>
<dbReference type="InterPro" id="IPR017867">
    <property type="entry name" value="Tyr_phospatase_low_mol_wt"/>
</dbReference>
<evidence type="ECO:0000256" key="6">
    <source>
        <dbReference type="PIRSR" id="PIRSR617867-1"/>
    </source>
</evidence>
<organism evidence="8">
    <name type="scientific">Pasteurella multocida</name>
    <dbReference type="NCBI Taxonomy" id="747"/>
    <lineage>
        <taxon>Bacteria</taxon>
        <taxon>Pseudomonadati</taxon>
        <taxon>Pseudomonadota</taxon>
        <taxon>Gammaproteobacteria</taxon>
        <taxon>Pasteurellales</taxon>
        <taxon>Pasteurellaceae</taxon>
        <taxon>Pasteurella</taxon>
    </lineage>
</organism>
<dbReference type="InterPro" id="IPR023485">
    <property type="entry name" value="Ptyr_pPase"/>
</dbReference>
<dbReference type="SUPFAM" id="SSF52788">
    <property type="entry name" value="Phosphotyrosine protein phosphatases I"/>
    <property type="match status" value="1"/>
</dbReference>
<dbReference type="EC" id="3.1.3.48" evidence="2"/>
<evidence type="ECO:0000313" key="9">
    <source>
        <dbReference type="EMBL" id="MDA5623357.1"/>
    </source>
</evidence>
<dbReference type="Pfam" id="PF01451">
    <property type="entry name" value="LMWPc"/>
    <property type="match status" value="1"/>
</dbReference>
<evidence type="ECO:0000259" key="7">
    <source>
        <dbReference type="SMART" id="SM00226"/>
    </source>
</evidence>
<dbReference type="CDD" id="cd16343">
    <property type="entry name" value="LMWPTP"/>
    <property type="match status" value="1"/>
</dbReference>
<protein>
    <recommendedName>
        <fullName evidence="2">protein-tyrosine-phosphatase</fullName>
        <ecNumber evidence="2">3.1.3.48</ecNumber>
    </recommendedName>
</protein>
<dbReference type="AlphaFoldDB" id="A0A140D6Y0"/>
<dbReference type="Proteomes" id="UP001145481">
    <property type="component" value="Unassembled WGS sequence"/>
</dbReference>
<evidence type="ECO:0000256" key="3">
    <source>
        <dbReference type="ARBA" id="ARBA00022801"/>
    </source>
</evidence>
<reference evidence="8" key="1">
    <citation type="submission" date="2015-01" db="EMBL/GenBank/DDBJ databases">
        <title>Draft genome sequence of Pasteurella multocida isolated from alpaca pneumonia.</title>
        <authorList>
            <person name="Maturrano L."/>
            <person name="Hurtado R."/>
            <person name="Allasi N."/>
            <person name="Juscamayta E."/>
            <person name="Fernandez D."/>
            <person name="Maximiliano J."/>
            <person name="Rimac R."/>
            <person name="Rosadio R."/>
        </authorList>
    </citation>
    <scope>NUCLEOTIDE SEQUENCE</scope>
    <source>
        <strain evidence="8">UNMSM</strain>
    </source>
</reference>
<dbReference type="EMBL" id="JANJHC010000013">
    <property type="protein sequence ID" value="MDA5623357.1"/>
    <property type="molecule type" value="Genomic_DNA"/>
</dbReference>
<name>A0A140D6Y0_PASMD</name>
<accession>A0A140D6Y0</accession>
<dbReference type="SMART" id="SM00226">
    <property type="entry name" value="LMWPc"/>
    <property type="match status" value="1"/>
</dbReference>
<dbReference type="GO" id="GO:0004725">
    <property type="term" value="F:protein tyrosine phosphatase activity"/>
    <property type="evidence" value="ECO:0007669"/>
    <property type="project" value="UniProtKB-EC"/>
</dbReference>
<dbReference type="PANTHER" id="PTHR11717">
    <property type="entry name" value="LOW MOLECULAR WEIGHT PROTEIN TYROSINE PHOSPHATASE"/>
    <property type="match status" value="1"/>
</dbReference>
<evidence type="ECO:0000256" key="4">
    <source>
        <dbReference type="ARBA" id="ARBA00022912"/>
    </source>
</evidence>
<evidence type="ECO:0000256" key="5">
    <source>
        <dbReference type="ARBA" id="ARBA00051722"/>
    </source>
</evidence>
<dbReference type="InterPro" id="IPR036196">
    <property type="entry name" value="Ptyr_pPase_sf"/>
</dbReference>
<feature type="active site" description="Nucleophile" evidence="6">
    <location>
        <position position="9"/>
    </location>
</feature>
<evidence type="ECO:0000313" key="8">
    <source>
        <dbReference type="EMBL" id="AMK08654.1"/>
    </source>
</evidence>
<proteinExistence type="inferred from homology"/>
<dbReference type="EMBL" id="KP660815">
    <property type="protein sequence ID" value="AMK08654.1"/>
    <property type="molecule type" value="Genomic_DNA"/>
</dbReference>
<reference evidence="9" key="2">
    <citation type="submission" date="2022-07" db="EMBL/GenBank/DDBJ databases">
        <title>Genome-based characterization of novel serogroup A variants of Pasteurella multocida.</title>
        <authorList>
            <person name="Prajapati A."/>
            <person name="Yogisharadhya R."/>
            <person name="Mohanty N."/>
            <person name="Chanda M."/>
            <person name="Mendem S.K."/>
            <person name="Siddaramappa S."/>
            <person name="Shivachandra S.B."/>
        </authorList>
    </citation>
    <scope>NUCLEOTIDE SEQUENCE</scope>
    <source>
        <strain evidence="9">NIVEDIPm19</strain>
    </source>
</reference>
<comment type="catalytic activity">
    <reaction evidence="5">
        <text>O-phospho-L-tyrosyl-[protein] + H2O = L-tyrosyl-[protein] + phosphate</text>
        <dbReference type="Rhea" id="RHEA:10684"/>
        <dbReference type="Rhea" id="RHEA-COMP:10136"/>
        <dbReference type="Rhea" id="RHEA-COMP:20101"/>
        <dbReference type="ChEBI" id="CHEBI:15377"/>
        <dbReference type="ChEBI" id="CHEBI:43474"/>
        <dbReference type="ChEBI" id="CHEBI:46858"/>
        <dbReference type="ChEBI" id="CHEBI:61978"/>
        <dbReference type="EC" id="3.1.3.48"/>
    </reaction>
</comment>
<feature type="active site" evidence="6">
    <location>
        <position position="15"/>
    </location>
</feature>
<dbReference type="PRINTS" id="PR00719">
    <property type="entry name" value="LMWPTPASE"/>
</dbReference>
<feature type="domain" description="Phosphotyrosine protein phosphatase I" evidence="7">
    <location>
        <begin position="3"/>
        <end position="146"/>
    </location>
</feature>
<evidence type="ECO:0000256" key="1">
    <source>
        <dbReference type="ARBA" id="ARBA00011063"/>
    </source>
</evidence>
<dbReference type="PANTHER" id="PTHR11717:SF31">
    <property type="entry name" value="LOW MOLECULAR WEIGHT PROTEIN-TYROSINE-PHOSPHATASE ETP-RELATED"/>
    <property type="match status" value="1"/>
</dbReference>
<dbReference type="RefSeq" id="WP_071523149.1">
    <property type="nucleotide sequence ID" value="NZ_JACDXE010000006.1"/>
</dbReference>
<dbReference type="Gene3D" id="3.40.50.2300">
    <property type="match status" value="1"/>
</dbReference>
<keyword evidence="4" id="KW-0904">Protein phosphatase</keyword>
<gene>
    <name evidence="8" type="primary">PM1017</name>
    <name evidence="9" type="ORF">NM948_07325</name>
</gene>
<feature type="active site" description="Proton donor" evidence="6">
    <location>
        <position position="120"/>
    </location>
</feature>